<feature type="region of interest" description="Disordered" evidence="1">
    <location>
        <begin position="94"/>
        <end position="128"/>
    </location>
</feature>
<reference evidence="2" key="1">
    <citation type="submission" date="2023-10" db="EMBL/GenBank/DDBJ databases">
        <authorList>
            <person name="Chen Y."/>
            <person name="Shah S."/>
            <person name="Dougan E. K."/>
            <person name="Thang M."/>
            <person name="Chan C."/>
        </authorList>
    </citation>
    <scope>NUCLEOTIDE SEQUENCE [LARGE SCALE GENOMIC DNA]</scope>
</reference>
<dbReference type="EMBL" id="CAUYUJ010000035">
    <property type="protein sequence ID" value="CAK0788334.1"/>
    <property type="molecule type" value="Genomic_DNA"/>
</dbReference>
<dbReference type="Proteomes" id="UP001189429">
    <property type="component" value="Unassembled WGS sequence"/>
</dbReference>
<evidence type="ECO:0000313" key="2">
    <source>
        <dbReference type="EMBL" id="CAK0788334.1"/>
    </source>
</evidence>
<feature type="compositionally biased region" description="Low complexity" evidence="1">
    <location>
        <begin position="97"/>
        <end position="110"/>
    </location>
</feature>
<keyword evidence="3" id="KW-1185">Reference proteome</keyword>
<organism evidence="2 3">
    <name type="scientific">Prorocentrum cordatum</name>
    <dbReference type="NCBI Taxonomy" id="2364126"/>
    <lineage>
        <taxon>Eukaryota</taxon>
        <taxon>Sar</taxon>
        <taxon>Alveolata</taxon>
        <taxon>Dinophyceae</taxon>
        <taxon>Prorocentrales</taxon>
        <taxon>Prorocentraceae</taxon>
        <taxon>Prorocentrum</taxon>
    </lineage>
</organism>
<evidence type="ECO:0000256" key="1">
    <source>
        <dbReference type="SAM" id="MobiDB-lite"/>
    </source>
</evidence>
<feature type="non-terminal residue" evidence="2">
    <location>
        <position position="206"/>
    </location>
</feature>
<proteinExistence type="predicted"/>
<comment type="caution">
    <text evidence="2">The sequence shown here is derived from an EMBL/GenBank/DDBJ whole genome shotgun (WGS) entry which is preliminary data.</text>
</comment>
<evidence type="ECO:0000313" key="3">
    <source>
        <dbReference type="Proteomes" id="UP001189429"/>
    </source>
</evidence>
<protein>
    <submittedName>
        <fullName evidence="2">Uncharacterized protein</fullName>
    </submittedName>
</protein>
<sequence length="206" mass="22144">MRKIRENTSGAPITGKMLCYVSPGTSGKQECRSDWCRLSSPGPDGHCPLAQVTYLANQRAPGLKPPPESLCWNGSREQKDEANRWRMANFAPQPSMAQPATAAPWAAGRPGDAYGREPPDDLLTRGPYGGFLEMATQAGAGAYADERPAPAHAMEAKAPPLGFAASLAASIEYPRSRCHQVVALSFHIYQKLKADLARRPQAATPS</sequence>
<feature type="compositionally biased region" description="Basic and acidic residues" evidence="1">
    <location>
        <begin position="114"/>
        <end position="123"/>
    </location>
</feature>
<name>A0ABN9P6P0_9DINO</name>
<gene>
    <name evidence="2" type="ORF">PCOR1329_LOCUS249</name>
</gene>
<accession>A0ABN9P6P0</accession>